<keyword evidence="2" id="KW-1185">Reference proteome</keyword>
<comment type="caution">
    <text evidence="1">The sequence shown here is derived from an EMBL/GenBank/DDBJ whole genome shotgun (WGS) entry which is preliminary data.</text>
</comment>
<sequence length="68" mass="7721">MKSFTVTDAALPKCLTLSLEAKQTLTDLTDRIVRIGDFAGERKFVADDQRMDGLIWKEIESNFMIKPT</sequence>
<reference evidence="1" key="1">
    <citation type="submission" date="2022-12" db="EMBL/GenBank/DDBJ databases">
        <authorList>
            <person name="Webb A."/>
        </authorList>
    </citation>
    <scope>NUCLEOTIDE SEQUENCE</scope>
    <source>
        <strain evidence="1">Pd1</strain>
    </source>
</reference>
<dbReference type="AlphaFoldDB" id="A0AAV0TKU4"/>
<dbReference type="EMBL" id="CANTFM010000511">
    <property type="protein sequence ID" value="CAI5723639.1"/>
    <property type="molecule type" value="Genomic_DNA"/>
</dbReference>
<evidence type="ECO:0000313" key="2">
    <source>
        <dbReference type="Proteomes" id="UP001162029"/>
    </source>
</evidence>
<evidence type="ECO:0000313" key="1">
    <source>
        <dbReference type="EMBL" id="CAI5723639.1"/>
    </source>
</evidence>
<dbReference type="Proteomes" id="UP001162029">
    <property type="component" value="Unassembled WGS sequence"/>
</dbReference>
<organism evidence="1 2">
    <name type="scientific">Peronospora destructor</name>
    <dbReference type="NCBI Taxonomy" id="86335"/>
    <lineage>
        <taxon>Eukaryota</taxon>
        <taxon>Sar</taxon>
        <taxon>Stramenopiles</taxon>
        <taxon>Oomycota</taxon>
        <taxon>Peronosporomycetes</taxon>
        <taxon>Peronosporales</taxon>
        <taxon>Peronosporaceae</taxon>
        <taxon>Peronospora</taxon>
    </lineage>
</organism>
<protein>
    <submittedName>
        <fullName evidence="1">Uncharacterized protein</fullName>
    </submittedName>
</protein>
<proteinExistence type="predicted"/>
<gene>
    <name evidence="1" type="ORF">PDE001_LOCUS2953</name>
</gene>
<accession>A0AAV0TKU4</accession>
<name>A0AAV0TKU4_9STRA</name>